<feature type="compositionally biased region" description="Basic residues" evidence="1">
    <location>
        <begin position="17"/>
        <end position="27"/>
    </location>
</feature>
<gene>
    <name evidence="2" type="ORF">CKAN_02134400</name>
</gene>
<feature type="compositionally biased region" description="Polar residues" evidence="1">
    <location>
        <begin position="1"/>
        <end position="11"/>
    </location>
</feature>
<dbReference type="OrthoDB" id="364779at2759"/>
<feature type="compositionally biased region" description="Polar residues" evidence="1">
    <location>
        <begin position="28"/>
        <end position="42"/>
    </location>
</feature>
<proteinExistence type="predicted"/>
<dbReference type="EMBL" id="QPKB01000009">
    <property type="protein sequence ID" value="RWR92140.1"/>
    <property type="molecule type" value="Genomic_DNA"/>
</dbReference>
<evidence type="ECO:0000256" key="1">
    <source>
        <dbReference type="SAM" id="MobiDB-lite"/>
    </source>
</evidence>
<dbReference type="AlphaFoldDB" id="A0A3S3MY17"/>
<evidence type="ECO:0000313" key="3">
    <source>
        <dbReference type="Proteomes" id="UP000283530"/>
    </source>
</evidence>
<comment type="caution">
    <text evidence="2">The sequence shown here is derived from an EMBL/GenBank/DDBJ whole genome shotgun (WGS) entry which is preliminary data.</text>
</comment>
<feature type="region of interest" description="Disordered" evidence="1">
    <location>
        <begin position="1"/>
        <end position="49"/>
    </location>
</feature>
<accession>A0A3S3MY17</accession>
<name>A0A3S3MY17_9MAGN</name>
<dbReference type="Proteomes" id="UP000283530">
    <property type="component" value="Unassembled WGS sequence"/>
</dbReference>
<organism evidence="2 3">
    <name type="scientific">Cinnamomum micranthum f. kanehirae</name>
    <dbReference type="NCBI Taxonomy" id="337451"/>
    <lineage>
        <taxon>Eukaryota</taxon>
        <taxon>Viridiplantae</taxon>
        <taxon>Streptophyta</taxon>
        <taxon>Embryophyta</taxon>
        <taxon>Tracheophyta</taxon>
        <taxon>Spermatophyta</taxon>
        <taxon>Magnoliopsida</taxon>
        <taxon>Magnoliidae</taxon>
        <taxon>Laurales</taxon>
        <taxon>Lauraceae</taxon>
        <taxon>Cinnamomum</taxon>
    </lineage>
</organism>
<sequence length="130" mass="14616">MPSSMNPSFPTFASIGRRIHRTTRQTKRNLSPTICNCSSSSDGPDEDKRLNQSRYILDDESQIQTVLEEHGPLMNGLQEENNDTELSWLPKILKEFILPAGFPATITKNYVNGASLCLHLFSFIERSSVS</sequence>
<reference evidence="2 3" key="1">
    <citation type="journal article" date="2019" name="Nat. Plants">
        <title>Stout camphor tree genome fills gaps in understanding of flowering plant genome evolution.</title>
        <authorList>
            <person name="Chaw S.M."/>
            <person name="Liu Y.C."/>
            <person name="Wu Y.W."/>
            <person name="Wang H.Y."/>
            <person name="Lin C.I."/>
            <person name="Wu C.S."/>
            <person name="Ke H.M."/>
            <person name="Chang L.Y."/>
            <person name="Hsu C.Y."/>
            <person name="Yang H.T."/>
            <person name="Sudianto E."/>
            <person name="Hsu M.H."/>
            <person name="Wu K.P."/>
            <person name="Wang L.N."/>
            <person name="Leebens-Mack J.H."/>
            <person name="Tsai I.J."/>
        </authorList>
    </citation>
    <scope>NUCLEOTIDE SEQUENCE [LARGE SCALE GENOMIC DNA]</scope>
    <source>
        <strain evidence="3">cv. Chaw 1501</strain>
        <tissue evidence="2">Young leaves</tissue>
    </source>
</reference>
<protein>
    <submittedName>
        <fullName evidence="2">Protein root UVB sensitive 5 isoform X1</fullName>
    </submittedName>
</protein>
<keyword evidence="3" id="KW-1185">Reference proteome</keyword>
<evidence type="ECO:0000313" key="2">
    <source>
        <dbReference type="EMBL" id="RWR92140.1"/>
    </source>
</evidence>